<dbReference type="EMBL" id="AUZY01009071">
    <property type="protein sequence ID" value="EQD43555.1"/>
    <property type="molecule type" value="Genomic_DNA"/>
</dbReference>
<dbReference type="PANTHER" id="PTHR11638:SF18">
    <property type="entry name" value="HEAT SHOCK PROTEIN 104"/>
    <property type="match status" value="1"/>
</dbReference>
<organism evidence="3">
    <name type="scientific">mine drainage metagenome</name>
    <dbReference type="NCBI Taxonomy" id="410659"/>
    <lineage>
        <taxon>unclassified sequences</taxon>
        <taxon>metagenomes</taxon>
        <taxon>ecological metagenomes</taxon>
    </lineage>
</organism>
<dbReference type="GO" id="GO:0005737">
    <property type="term" value="C:cytoplasm"/>
    <property type="evidence" value="ECO:0007669"/>
    <property type="project" value="TreeGrafter"/>
</dbReference>
<dbReference type="PANTHER" id="PTHR11638">
    <property type="entry name" value="ATP-DEPENDENT CLP PROTEASE"/>
    <property type="match status" value="1"/>
</dbReference>
<accession>T1ANB3</accession>
<evidence type="ECO:0000256" key="1">
    <source>
        <dbReference type="ARBA" id="ARBA00022741"/>
    </source>
</evidence>
<keyword evidence="1" id="KW-0547">Nucleotide-binding</keyword>
<reference evidence="3" key="2">
    <citation type="journal article" date="2014" name="ISME J.">
        <title>Microbial stratification in low pH oxic and suboxic macroscopic growths along an acid mine drainage.</title>
        <authorList>
            <person name="Mendez-Garcia C."/>
            <person name="Mesa V."/>
            <person name="Sprenger R.R."/>
            <person name="Richter M."/>
            <person name="Diez M.S."/>
            <person name="Solano J."/>
            <person name="Bargiela R."/>
            <person name="Golyshina O.V."/>
            <person name="Manteca A."/>
            <person name="Ramos J.L."/>
            <person name="Gallego J.R."/>
            <person name="Llorente I."/>
            <person name="Martins Dos Santos V.A."/>
            <person name="Jensen O.N."/>
            <person name="Pelaez A.I."/>
            <person name="Sanchez J."/>
            <person name="Ferrer M."/>
        </authorList>
    </citation>
    <scope>NUCLEOTIDE SEQUENCE</scope>
</reference>
<keyword evidence="2" id="KW-0067">ATP-binding</keyword>
<dbReference type="InterPro" id="IPR050130">
    <property type="entry name" value="ClpA_ClpB"/>
</dbReference>
<reference evidence="3" key="1">
    <citation type="submission" date="2013-08" db="EMBL/GenBank/DDBJ databases">
        <authorList>
            <person name="Mendez C."/>
            <person name="Richter M."/>
            <person name="Ferrer M."/>
            <person name="Sanchez J."/>
        </authorList>
    </citation>
    <scope>NUCLEOTIDE SEQUENCE</scope>
</reference>
<dbReference type="GO" id="GO:0005524">
    <property type="term" value="F:ATP binding"/>
    <property type="evidence" value="ECO:0007669"/>
    <property type="project" value="UniProtKB-KW"/>
</dbReference>
<sequence length="159" mass="16482">YTEQSTGTTFNATGFTIVLTSNAAAADIAQIVSASEAGPERMGRVKDALRAAGFKPEVLARVDQVQPFGDLSRGDVAEIVGLFLQKYACDVGIEIASVDAGLLIDLITKREALAGYGVREVVRLVEAAVVDGLLEARDAGYKAAAISIAGDIVRVAGVA</sequence>
<feature type="non-terminal residue" evidence="3">
    <location>
        <position position="1"/>
    </location>
</feature>
<dbReference type="GO" id="GO:0016887">
    <property type="term" value="F:ATP hydrolysis activity"/>
    <property type="evidence" value="ECO:0007669"/>
    <property type="project" value="TreeGrafter"/>
</dbReference>
<dbReference type="SUPFAM" id="SSF52540">
    <property type="entry name" value="P-loop containing nucleoside triphosphate hydrolases"/>
    <property type="match status" value="1"/>
</dbReference>
<dbReference type="GO" id="GO:0034605">
    <property type="term" value="P:cellular response to heat"/>
    <property type="evidence" value="ECO:0007669"/>
    <property type="project" value="TreeGrafter"/>
</dbReference>
<evidence type="ECO:0000313" key="3">
    <source>
        <dbReference type="EMBL" id="EQD43555.1"/>
    </source>
</evidence>
<comment type="caution">
    <text evidence="3">The sequence shown here is derived from an EMBL/GenBank/DDBJ whole genome shotgun (WGS) entry which is preliminary data.</text>
</comment>
<protein>
    <submittedName>
        <fullName evidence="3">Chaperone clpB</fullName>
    </submittedName>
</protein>
<proteinExistence type="predicted"/>
<gene>
    <name evidence="3" type="ORF">B1B_13762</name>
</gene>
<name>T1ANB3_9ZZZZ</name>
<dbReference type="InterPro" id="IPR027417">
    <property type="entry name" value="P-loop_NTPase"/>
</dbReference>
<evidence type="ECO:0000256" key="2">
    <source>
        <dbReference type="ARBA" id="ARBA00022840"/>
    </source>
</evidence>
<dbReference type="AlphaFoldDB" id="T1ANB3"/>